<name>A0ABY4SSR4_9ENTR</name>
<gene>
    <name evidence="4" type="ORF">M9405_02670</name>
</gene>
<dbReference type="Proteomes" id="UP001056834">
    <property type="component" value="Chromosome"/>
</dbReference>
<evidence type="ECO:0000259" key="3">
    <source>
        <dbReference type="Pfam" id="PF03364"/>
    </source>
</evidence>
<feature type="domain" description="Coenzyme Q-binding protein COQ10 START" evidence="3">
    <location>
        <begin position="11"/>
        <end position="134"/>
    </location>
</feature>
<comment type="similarity">
    <text evidence="1">Belongs to the ribosome association toxin RatA family.</text>
</comment>
<evidence type="ECO:0000313" key="4">
    <source>
        <dbReference type="EMBL" id="URJ25026.1"/>
    </source>
</evidence>
<organism evidence="4 5">
    <name type="scientific">Candidatus Blochmannia ocreatus</name>
    <name type="common">nom. nud.</name>
    <dbReference type="NCBI Taxonomy" id="251538"/>
    <lineage>
        <taxon>Bacteria</taxon>
        <taxon>Pseudomonadati</taxon>
        <taxon>Pseudomonadota</taxon>
        <taxon>Gammaproteobacteria</taxon>
        <taxon>Enterobacterales</taxon>
        <taxon>Enterobacteriaceae</taxon>
        <taxon>ant endosymbionts</taxon>
        <taxon>Candidatus Blochmanniella</taxon>
    </lineage>
</organism>
<evidence type="ECO:0000256" key="1">
    <source>
        <dbReference type="ARBA" id="ARBA00008918"/>
    </source>
</evidence>
<dbReference type="InterPro" id="IPR005031">
    <property type="entry name" value="COQ10_START"/>
</dbReference>
<dbReference type="EMBL" id="CP097762">
    <property type="protein sequence ID" value="URJ25026.1"/>
    <property type="molecule type" value="Genomic_DNA"/>
</dbReference>
<proteinExistence type="inferred from homology"/>
<dbReference type="InterPro" id="IPR044996">
    <property type="entry name" value="COQ10-like"/>
</dbReference>
<dbReference type="Pfam" id="PF03364">
    <property type="entry name" value="Polyketide_cyc"/>
    <property type="match status" value="1"/>
</dbReference>
<keyword evidence="2" id="KW-1277">Toxin-antitoxin system</keyword>
<sequence length="152" mass="17824">MPNIECFLLAPYNIKQMFHLVNDVSSYTKFLPGCCLSTILKKSNNELIAEMHITTNGIVISLITHNYFIENKSIIILLIKGPFKSFYGHWNFIPVTTTITKITYISYYEFKSIFIEKLFQNIFQEKYKNIMNSFISRANTIYGHKKLFVKKN</sequence>
<dbReference type="PANTHER" id="PTHR12901:SF10">
    <property type="entry name" value="COENZYME Q-BINDING PROTEIN COQ10, MITOCHONDRIAL"/>
    <property type="match status" value="1"/>
</dbReference>
<dbReference type="PANTHER" id="PTHR12901">
    <property type="entry name" value="SPERM PROTEIN HOMOLOG"/>
    <property type="match status" value="1"/>
</dbReference>
<dbReference type="RefSeq" id="WP_250223157.1">
    <property type="nucleotide sequence ID" value="NZ_CP097762.1"/>
</dbReference>
<dbReference type="Gene3D" id="3.30.530.20">
    <property type="match status" value="1"/>
</dbReference>
<dbReference type="CDD" id="cd07813">
    <property type="entry name" value="COQ10p_like"/>
    <property type="match status" value="1"/>
</dbReference>
<dbReference type="SUPFAM" id="SSF55961">
    <property type="entry name" value="Bet v1-like"/>
    <property type="match status" value="1"/>
</dbReference>
<dbReference type="InterPro" id="IPR023393">
    <property type="entry name" value="START-like_dom_sf"/>
</dbReference>
<evidence type="ECO:0000256" key="2">
    <source>
        <dbReference type="ARBA" id="ARBA00022649"/>
    </source>
</evidence>
<keyword evidence="5" id="KW-1185">Reference proteome</keyword>
<accession>A0ABY4SSR4</accession>
<evidence type="ECO:0000313" key="5">
    <source>
        <dbReference type="Proteomes" id="UP001056834"/>
    </source>
</evidence>
<protein>
    <submittedName>
        <fullName evidence="4">Type II toxin-antitoxin system RatA family toxin</fullName>
    </submittedName>
</protein>
<reference evidence="4" key="1">
    <citation type="submission" date="2022-05" db="EMBL/GenBank/DDBJ databases">
        <title>Impact of host demography and evolutionary history on endosymbiont molecular evolution: a test in carpenter ants (Genus Camponotus) and their Blochmannia endosymbionts.</title>
        <authorList>
            <person name="Manthey J.D."/>
            <person name="Giron J.C."/>
            <person name="Hruska J.P."/>
        </authorList>
    </citation>
    <scope>NUCLEOTIDE SEQUENCE</scope>
    <source>
        <strain evidence="4">C-006</strain>
    </source>
</reference>